<accession>A0A7H1NQ59</accession>
<sequence length="252" mass="27230">MLNKNSPQTSLLAAALGIAITGFPFLGHAQDSFTPAQRKEIISIVKEALKNDPSILSEALSSLQKRVENEEKASTTLALQTHQADLAGLPTDGIMGNINGKTVVVEFYDPRCPYCRRILPDLAQFIKEDNDVKLITKVIPILGPASTLEARAIVGAAKQNASVKLQQALMKDNAPSNLDRIKRLAQQQGLDVHQLLTDMEAPETTQAISNNLQLARDLNLHGTPAFIFGKTIVPGAISLADLKKYSSEAKAN</sequence>
<dbReference type="Pfam" id="PF01323">
    <property type="entry name" value="DSBA"/>
    <property type="match status" value="1"/>
</dbReference>
<name>A0A7H1NQ59_9PROT</name>
<gene>
    <name evidence="2" type="ORF">JGUZn3_06770</name>
</gene>
<dbReference type="AlphaFoldDB" id="A0A7H1NQ59"/>
<dbReference type="EMBL" id="CP060244">
    <property type="protein sequence ID" value="QNT77919.1"/>
    <property type="molecule type" value="Genomic_DNA"/>
</dbReference>
<organism evidence="2 3">
    <name type="scientific">Entomobacter blattae</name>
    <dbReference type="NCBI Taxonomy" id="2762277"/>
    <lineage>
        <taxon>Bacteria</taxon>
        <taxon>Pseudomonadati</taxon>
        <taxon>Pseudomonadota</taxon>
        <taxon>Alphaproteobacteria</taxon>
        <taxon>Acetobacterales</taxon>
        <taxon>Acetobacteraceae</taxon>
        <taxon>Entomobacter</taxon>
    </lineage>
</organism>
<dbReference type="RefSeq" id="WP_203414312.1">
    <property type="nucleotide sequence ID" value="NZ_CP060244.1"/>
</dbReference>
<reference evidence="2 3" key="1">
    <citation type="submission" date="2020-08" db="EMBL/GenBank/DDBJ databases">
        <title>Complete genome sequence of Entomobacter blattae G55GP.</title>
        <authorList>
            <person name="Poehlein A."/>
            <person name="Guzman J."/>
            <person name="Daniel R."/>
            <person name="Vilcinskas A."/>
        </authorList>
    </citation>
    <scope>NUCLEOTIDE SEQUENCE [LARGE SCALE GENOMIC DNA]</scope>
    <source>
        <strain evidence="2 3">G55GP</strain>
    </source>
</reference>
<keyword evidence="3" id="KW-1185">Reference proteome</keyword>
<protein>
    <submittedName>
        <fullName evidence="2">Thioredoxin</fullName>
    </submittedName>
</protein>
<dbReference type="KEGG" id="ebla:JGUZn3_06770"/>
<feature type="domain" description="Thioredoxin" evidence="1">
    <location>
        <begin position="78"/>
        <end position="251"/>
    </location>
</feature>
<dbReference type="InterPro" id="IPR036249">
    <property type="entry name" value="Thioredoxin-like_sf"/>
</dbReference>
<dbReference type="Proteomes" id="UP000516349">
    <property type="component" value="Chromosome"/>
</dbReference>
<dbReference type="InterPro" id="IPR051470">
    <property type="entry name" value="Thiol:disulfide_interchange"/>
</dbReference>
<dbReference type="GO" id="GO:0016491">
    <property type="term" value="F:oxidoreductase activity"/>
    <property type="evidence" value="ECO:0007669"/>
    <property type="project" value="InterPro"/>
</dbReference>
<evidence type="ECO:0000313" key="3">
    <source>
        <dbReference type="Proteomes" id="UP000516349"/>
    </source>
</evidence>
<dbReference type="CDD" id="cd03023">
    <property type="entry name" value="DsbA_Com1_like"/>
    <property type="match status" value="1"/>
</dbReference>
<dbReference type="PANTHER" id="PTHR35272">
    <property type="entry name" value="THIOL:DISULFIDE INTERCHANGE PROTEIN DSBC-RELATED"/>
    <property type="match status" value="1"/>
</dbReference>
<dbReference type="PANTHER" id="PTHR35272:SF3">
    <property type="entry name" value="THIOL:DISULFIDE INTERCHANGE PROTEIN DSBC"/>
    <property type="match status" value="1"/>
</dbReference>
<dbReference type="PROSITE" id="PS51352">
    <property type="entry name" value="THIOREDOXIN_2"/>
    <property type="match status" value="1"/>
</dbReference>
<dbReference type="InterPro" id="IPR001853">
    <property type="entry name" value="DSBA-like_thioredoxin_dom"/>
</dbReference>
<dbReference type="Gene3D" id="3.40.30.10">
    <property type="entry name" value="Glutaredoxin"/>
    <property type="match status" value="1"/>
</dbReference>
<evidence type="ECO:0000259" key="1">
    <source>
        <dbReference type="PROSITE" id="PS51352"/>
    </source>
</evidence>
<evidence type="ECO:0000313" key="2">
    <source>
        <dbReference type="EMBL" id="QNT77919.1"/>
    </source>
</evidence>
<dbReference type="InterPro" id="IPR013766">
    <property type="entry name" value="Thioredoxin_domain"/>
</dbReference>
<proteinExistence type="predicted"/>
<dbReference type="SUPFAM" id="SSF52833">
    <property type="entry name" value="Thioredoxin-like"/>
    <property type="match status" value="1"/>
</dbReference>